<organism evidence="1 2">
    <name type="scientific">Cichorium intybus</name>
    <name type="common">Chicory</name>
    <dbReference type="NCBI Taxonomy" id="13427"/>
    <lineage>
        <taxon>Eukaryota</taxon>
        <taxon>Viridiplantae</taxon>
        <taxon>Streptophyta</taxon>
        <taxon>Embryophyta</taxon>
        <taxon>Tracheophyta</taxon>
        <taxon>Spermatophyta</taxon>
        <taxon>Magnoliopsida</taxon>
        <taxon>eudicotyledons</taxon>
        <taxon>Gunneridae</taxon>
        <taxon>Pentapetalae</taxon>
        <taxon>asterids</taxon>
        <taxon>campanulids</taxon>
        <taxon>Asterales</taxon>
        <taxon>Asteraceae</taxon>
        <taxon>Cichorioideae</taxon>
        <taxon>Cichorieae</taxon>
        <taxon>Cichoriinae</taxon>
        <taxon>Cichorium</taxon>
    </lineage>
</organism>
<comment type="caution">
    <text evidence="1">The sequence shown here is derived from an EMBL/GenBank/DDBJ whole genome shotgun (WGS) entry which is preliminary data.</text>
</comment>
<proteinExistence type="predicted"/>
<name>A0ACB8YTX1_CICIN</name>
<gene>
    <name evidence="1" type="ORF">L2E82_47139</name>
</gene>
<dbReference type="EMBL" id="CM042017">
    <property type="protein sequence ID" value="KAI3689189.1"/>
    <property type="molecule type" value="Genomic_DNA"/>
</dbReference>
<protein>
    <submittedName>
        <fullName evidence="1">Uncharacterized protein</fullName>
    </submittedName>
</protein>
<keyword evidence="2" id="KW-1185">Reference proteome</keyword>
<evidence type="ECO:0000313" key="1">
    <source>
        <dbReference type="EMBL" id="KAI3689189.1"/>
    </source>
</evidence>
<sequence length="115" mass="12914">MKQTRLEKSRQSKRAIRSYSTHTHKYRALFARACGLTPLISILSSIYSLSSPVHSLSTFLLLSLAVLPVLCLFSSPCLSSFWGFQIIGFLIRVSILASHFSNNEKKPVALISHYK</sequence>
<reference evidence="1 2" key="2">
    <citation type="journal article" date="2022" name="Mol. Ecol. Resour.">
        <title>The genomes of chicory, endive, great burdock and yacon provide insights into Asteraceae paleo-polyploidization history and plant inulin production.</title>
        <authorList>
            <person name="Fan W."/>
            <person name="Wang S."/>
            <person name="Wang H."/>
            <person name="Wang A."/>
            <person name="Jiang F."/>
            <person name="Liu H."/>
            <person name="Zhao H."/>
            <person name="Xu D."/>
            <person name="Zhang Y."/>
        </authorList>
    </citation>
    <scope>NUCLEOTIDE SEQUENCE [LARGE SCALE GENOMIC DNA]</scope>
    <source>
        <strain evidence="2">cv. Punajuju</strain>
        <tissue evidence="1">Leaves</tissue>
    </source>
</reference>
<accession>A0ACB8YTX1</accession>
<reference evidence="2" key="1">
    <citation type="journal article" date="2022" name="Mol. Ecol. Resour.">
        <title>The genomes of chicory, endive, great burdock and yacon provide insights into Asteraceae palaeo-polyploidization history and plant inulin production.</title>
        <authorList>
            <person name="Fan W."/>
            <person name="Wang S."/>
            <person name="Wang H."/>
            <person name="Wang A."/>
            <person name="Jiang F."/>
            <person name="Liu H."/>
            <person name="Zhao H."/>
            <person name="Xu D."/>
            <person name="Zhang Y."/>
        </authorList>
    </citation>
    <scope>NUCLEOTIDE SEQUENCE [LARGE SCALE GENOMIC DNA]</scope>
    <source>
        <strain evidence="2">cv. Punajuju</strain>
    </source>
</reference>
<evidence type="ECO:0000313" key="2">
    <source>
        <dbReference type="Proteomes" id="UP001055811"/>
    </source>
</evidence>
<dbReference type="Proteomes" id="UP001055811">
    <property type="component" value="Linkage Group LG09"/>
</dbReference>